<feature type="transmembrane region" description="Helical" evidence="1">
    <location>
        <begin position="44"/>
        <end position="66"/>
    </location>
</feature>
<feature type="transmembrane region" description="Helical" evidence="1">
    <location>
        <begin position="133"/>
        <end position="154"/>
    </location>
</feature>
<dbReference type="AlphaFoldDB" id="A0A645HJ65"/>
<dbReference type="EMBL" id="VSSQ01094009">
    <property type="protein sequence ID" value="MPN38646.1"/>
    <property type="molecule type" value="Genomic_DNA"/>
</dbReference>
<feature type="transmembrane region" description="Helical" evidence="1">
    <location>
        <begin position="109"/>
        <end position="127"/>
    </location>
</feature>
<evidence type="ECO:0000313" key="2">
    <source>
        <dbReference type="EMBL" id="MPN38646.1"/>
    </source>
</evidence>
<comment type="caution">
    <text evidence="2">The sequence shown here is derived from an EMBL/GenBank/DDBJ whole genome shotgun (WGS) entry which is preliminary data.</text>
</comment>
<keyword evidence="1" id="KW-0472">Membrane</keyword>
<keyword evidence="1" id="KW-0812">Transmembrane</keyword>
<sequence length="178" mass="18866">MEELSIQRLVELFGQDGYLSGLLDGRDGSEFFALPAVKSLMPAAVSFGVFFVLALLLALVIVFFAALSNKRTVITCLGGGGLLSMIAAMISFGQLASPIIKGTISVGDFLNMGFIGALVGSAVQVKILQLTSAAIMMTVLFAAIVLWGLAFIVTDEDRQPKPIKPAKNNKTRKALNGR</sequence>
<reference evidence="2" key="1">
    <citation type="submission" date="2019-08" db="EMBL/GenBank/DDBJ databases">
        <authorList>
            <person name="Kucharzyk K."/>
            <person name="Murdoch R.W."/>
            <person name="Higgins S."/>
            <person name="Loffler F."/>
        </authorList>
    </citation>
    <scope>NUCLEOTIDE SEQUENCE</scope>
</reference>
<accession>A0A645HJ65</accession>
<proteinExistence type="predicted"/>
<organism evidence="2">
    <name type="scientific">bioreactor metagenome</name>
    <dbReference type="NCBI Taxonomy" id="1076179"/>
    <lineage>
        <taxon>unclassified sequences</taxon>
        <taxon>metagenomes</taxon>
        <taxon>ecological metagenomes</taxon>
    </lineage>
</organism>
<keyword evidence="1" id="KW-1133">Transmembrane helix</keyword>
<protein>
    <submittedName>
        <fullName evidence="2">Uncharacterized protein</fullName>
    </submittedName>
</protein>
<gene>
    <name evidence="2" type="ORF">SDC9_186170</name>
</gene>
<evidence type="ECO:0000256" key="1">
    <source>
        <dbReference type="SAM" id="Phobius"/>
    </source>
</evidence>
<name>A0A645HJ65_9ZZZZ</name>
<feature type="transmembrane region" description="Helical" evidence="1">
    <location>
        <begin position="72"/>
        <end position="97"/>
    </location>
</feature>